<dbReference type="UniPathway" id="UPA00588">
    <property type="reaction ID" value="UER00649"/>
</dbReference>
<feature type="binding site" evidence="5">
    <location>
        <position position="92"/>
    </location>
    <ligand>
        <name>AMP</name>
        <dbReference type="ChEBI" id="CHEBI:456215"/>
    </ligand>
</feature>
<feature type="binding site" evidence="5">
    <location>
        <begin position="57"/>
        <end position="59"/>
    </location>
    <ligand>
        <name>AMP</name>
        <dbReference type="ChEBI" id="CHEBI:456215"/>
    </ligand>
</feature>
<dbReference type="EMBL" id="QUMO01000002">
    <property type="protein sequence ID" value="REF87948.1"/>
    <property type="molecule type" value="Genomic_DNA"/>
</dbReference>
<comment type="subunit">
    <text evidence="5 7">Monomer.</text>
</comment>
<dbReference type="GO" id="GO:0044209">
    <property type="term" value="P:AMP salvage"/>
    <property type="evidence" value="ECO:0007669"/>
    <property type="project" value="UniProtKB-UniRule"/>
</dbReference>
<dbReference type="NCBIfam" id="NF011104">
    <property type="entry name" value="PRK14531.1"/>
    <property type="match status" value="1"/>
</dbReference>
<name>A0A3D9Z1H8_9HYPH</name>
<comment type="domain">
    <text evidence="5">Consists of three domains, a large central CORE domain and two small peripheral domains, NMPbind and LID, which undergo movements during catalysis. The LID domain closes over the site of phosphoryl transfer upon ATP binding. Assembling and dissambling the active center during each catalytic cycle provides an effective means to prevent ATP hydrolysis.</text>
</comment>
<feature type="binding site" evidence="5">
    <location>
        <position position="150"/>
    </location>
    <ligand>
        <name>AMP</name>
        <dbReference type="ChEBI" id="CHEBI:456215"/>
    </ligand>
</feature>
<protein>
    <recommendedName>
        <fullName evidence="5 7">Adenylate kinase</fullName>
        <shortName evidence="5">AK</shortName>
        <ecNumber evidence="5 7">2.7.4.3</ecNumber>
    </recommendedName>
    <alternativeName>
        <fullName evidence="5">ATP-AMP transphosphorylase</fullName>
    </alternativeName>
    <alternativeName>
        <fullName evidence="5">ATP:AMP phosphotransferase</fullName>
    </alternativeName>
    <alternativeName>
        <fullName evidence="5">Adenylate monophosphate kinase</fullName>
    </alternativeName>
</protein>
<feature type="binding site" evidence="5">
    <location>
        <position position="127"/>
    </location>
    <ligand>
        <name>ATP</name>
        <dbReference type="ChEBI" id="CHEBI:30616"/>
    </ligand>
</feature>
<keyword evidence="9" id="KW-1185">Reference proteome</keyword>
<feature type="binding site" evidence="5">
    <location>
        <position position="178"/>
    </location>
    <ligand>
        <name>ATP</name>
        <dbReference type="ChEBI" id="CHEBI:30616"/>
    </ligand>
</feature>
<comment type="caution">
    <text evidence="8">The sequence shown here is derived from an EMBL/GenBank/DDBJ whole genome shotgun (WGS) entry which is preliminary data.</text>
</comment>
<dbReference type="OrthoDB" id="9805030at2"/>
<dbReference type="NCBIfam" id="NF011100">
    <property type="entry name" value="PRK14527.1"/>
    <property type="match status" value="1"/>
</dbReference>
<feature type="binding site" evidence="5">
    <location>
        <position position="36"/>
    </location>
    <ligand>
        <name>AMP</name>
        <dbReference type="ChEBI" id="CHEBI:456215"/>
    </ligand>
</feature>
<dbReference type="GO" id="GO:0005737">
    <property type="term" value="C:cytoplasm"/>
    <property type="evidence" value="ECO:0007669"/>
    <property type="project" value="UniProtKB-SubCell"/>
</dbReference>
<comment type="similarity">
    <text evidence="5 6">Belongs to the adenylate kinase family.</text>
</comment>
<keyword evidence="2 5" id="KW-0545">Nucleotide biosynthesis</keyword>
<keyword evidence="4 5" id="KW-0418">Kinase</keyword>
<dbReference type="InterPro" id="IPR027417">
    <property type="entry name" value="P-loop_NTPase"/>
</dbReference>
<dbReference type="NCBIfam" id="TIGR01351">
    <property type="entry name" value="adk"/>
    <property type="match status" value="1"/>
</dbReference>
<dbReference type="InterPro" id="IPR000850">
    <property type="entry name" value="Adenylat/UMP-CMP_kin"/>
</dbReference>
<organism evidence="8 9">
    <name type="scientific">Methylovirgula ligni</name>
    <dbReference type="NCBI Taxonomy" id="569860"/>
    <lineage>
        <taxon>Bacteria</taxon>
        <taxon>Pseudomonadati</taxon>
        <taxon>Pseudomonadota</taxon>
        <taxon>Alphaproteobacteria</taxon>
        <taxon>Hyphomicrobiales</taxon>
        <taxon>Beijerinckiaceae</taxon>
        <taxon>Methylovirgula</taxon>
    </lineage>
</organism>
<comment type="catalytic activity">
    <reaction evidence="5 7">
        <text>AMP + ATP = 2 ADP</text>
        <dbReference type="Rhea" id="RHEA:12973"/>
        <dbReference type="ChEBI" id="CHEBI:30616"/>
        <dbReference type="ChEBI" id="CHEBI:456215"/>
        <dbReference type="ChEBI" id="CHEBI:456216"/>
        <dbReference type="EC" id="2.7.4.3"/>
    </reaction>
</comment>
<dbReference type="PRINTS" id="PR00094">
    <property type="entry name" value="ADENYLTKNASE"/>
</dbReference>
<dbReference type="GO" id="GO:0004017">
    <property type="term" value="F:AMP kinase activity"/>
    <property type="evidence" value="ECO:0007669"/>
    <property type="project" value="UniProtKB-UniRule"/>
</dbReference>
<evidence type="ECO:0000256" key="3">
    <source>
        <dbReference type="ARBA" id="ARBA00022741"/>
    </source>
</evidence>
<gene>
    <name evidence="5" type="primary">adk</name>
    <name evidence="8" type="ORF">DES32_1586</name>
</gene>
<dbReference type="Pfam" id="PF00406">
    <property type="entry name" value="ADK"/>
    <property type="match status" value="1"/>
</dbReference>
<dbReference type="InterPro" id="IPR033690">
    <property type="entry name" value="Adenylat_kinase_CS"/>
</dbReference>
<dbReference type="SUPFAM" id="SSF52540">
    <property type="entry name" value="P-loop containing nucleoside triphosphate hydrolases"/>
    <property type="match status" value="1"/>
</dbReference>
<feature type="binding site" evidence="5">
    <location>
        <position position="139"/>
    </location>
    <ligand>
        <name>AMP</name>
        <dbReference type="ChEBI" id="CHEBI:456215"/>
    </ligand>
</feature>
<dbReference type="CDD" id="cd01428">
    <property type="entry name" value="ADK"/>
    <property type="match status" value="1"/>
</dbReference>
<evidence type="ECO:0000313" key="8">
    <source>
        <dbReference type="EMBL" id="REF87948.1"/>
    </source>
</evidence>
<evidence type="ECO:0000256" key="1">
    <source>
        <dbReference type="ARBA" id="ARBA00022679"/>
    </source>
</evidence>
<comment type="caution">
    <text evidence="5">Lacks conserved residue(s) required for the propagation of feature annotation.</text>
</comment>
<dbReference type="GO" id="GO:0005524">
    <property type="term" value="F:ATP binding"/>
    <property type="evidence" value="ECO:0007669"/>
    <property type="project" value="UniProtKB-UniRule"/>
</dbReference>
<comment type="subcellular location">
    <subcellularLocation>
        <location evidence="5 7">Cytoplasm</location>
    </subcellularLocation>
</comment>
<evidence type="ECO:0000256" key="4">
    <source>
        <dbReference type="ARBA" id="ARBA00022777"/>
    </source>
</evidence>
<dbReference type="PANTHER" id="PTHR23359">
    <property type="entry name" value="NUCLEOTIDE KINASE"/>
    <property type="match status" value="1"/>
</dbReference>
<evidence type="ECO:0000256" key="6">
    <source>
        <dbReference type="RuleBase" id="RU003330"/>
    </source>
</evidence>
<dbReference type="RefSeq" id="WP_115836087.1">
    <property type="nucleotide sequence ID" value="NZ_CP025086.1"/>
</dbReference>
<evidence type="ECO:0000313" key="9">
    <source>
        <dbReference type="Proteomes" id="UP000256900"/>
    </source>
</evidence>
<accession>A0A3D9Z1H8</accession>
<dbReference type="PROSITE" id="PS00113">
    <property type="entry name" value="ADENYLATE_KINASE"/>
    <property type="match status" value="1"/>
</dbReference>
<keyword evidence="5" id="KW-0963">Cytoplasm</keyword>
<keyword evidence="5 7" id="KW-0067">ATP-binding</keyword>
<dbReference type="AlphaFoldDB" id="A0A3D9Z1H8"/>
<dbReference type="EC" id="2.7.4.3" evidence="5 7"/>
<evidence type="ECO:0000256" key="7">
    <source>
        <dbReference type="RuleBase" id="RU003331"/>
    </source>
</evidence>
<feature type="binding site" evidence="5">
    <location>
        <position position="31"/>
    </location>
    <ligand>
        <name>AMP</name>
        <dbReference type="ChEBI" id="CHEBI:456215"/>
    </ligand>
</feature>
<dbReference type="NCBIfam" id="NF011105">
    <property type="entry name" value="PRK14532.1"/>
    <property type="match status" value="1"/>
</dbReference>
<feature type="binding site" evidence="5">
    <location>
        <begin position="10"/>
        <end position="15"/>
    </location>
    <ligand>
        <name>ATP</name>
        <dbReference type="ChEBI" id="CHEBI:30616"/>
    </ligand>
</feature>
<sequence>MRLILLGPPGAGKGTQSARLVEKYSIPQLSTGDMLRAAVAAGTPIGLKAKAVMDAGGLVSDDIVLGIIADRIDQADAAKGFILDGFPRTVKQAEGLDRLLADKGLRLDAVVELKVNEAELLGRIGKRVEETLAAGGKVRADDNPEAFKTRLDAYRELTAPVSAYYAKRGELRAVDGMAPIAAVSGAIDEAIAASQRV</sequence>
<keyword evidence="3 5" id="KW-0547">Nucleotide-binding</keyword>
<feature type="region of interest" description="NMP" evidence="5">
    <location>
        <begin position="30"/>
        <end position="59"/>
    </location>
</feature>
<comment type="function">
    <text evidence="5">Catalyzes the reversible transfer of the terminal phosphate group between ATP and AMP. Plays an important role in cellular energy homeostasis and in adenine nucleotide metabolism.</text>
</comment>
<dbReference type="NCBIfam" id="NF001381">
    <property type="entry name" value="PRK00279.1-3"/>
    <property type="match status" value="1"/>
</dbReference>
<evidence type="ECO:0000256" key="5">
    <source>
        <dbReference type="HAMAP-Rule" id="MF_00235"/>
    </source>
</evidence>
<dbReference type="NCBIfam" id="NF011101">
    <property type="entry name" value="PRK14528.1"/>
    <property type="match status" value="1"/>
</dbReference>
<proteinExistence type="inferred from homology"/>
<dbReference type="Gene3D" id="3.40.50.300">
    <property type="entry name" value="P-loop containing nucleotide triphosphate hydrolases"/>
    <property type="match status" value="1"/>
</dbReference>
<dbReference type="InterPro" id="IPR006259">
    <property type="entry name" value="Adenyl_kin_sub"/>
</dbReference>
<reference evidence="8 9" key="1">
    <citation type="submission" date="2018-08" db="EMBL/GenBank/DDBJ databases">
        <title>Genomic Encyclopedia of Type Strains, Phase IV (KMG-IV): sequencing the most valuable type-strain genomes for metagenomic binning, comparative biology and taxonomic classification.</title>
        <authorList>
            <person name="Goeker M."/>
        </authorList>
    </citation>
    <scope>NUCLEOTIDE SEQUENCE [LARGE SCALE GENOMIC DNA]</scope>
    <source>
        <strain evidence="8 9">BW863</strain>
    </source>
</reference>
<dbReference type="Proteomes" id="UP000256900">
    <property type="component" value="Unassembled WGS sequence"/>
</dbReference>
<dbReference type="HAMAP" id="MF_00235">
    <property type="entry name" value="Adenylate_kinase_Adk"/>
    <property type="match status" value="1"/>
</dbReference>
<comment type="pathway">
    <text evidence="5">Purine metabolism; AMP biosynthesis via salvage pathway; AMP from ADP: step 1/1.</text>
</comment>
<feature type="binding site" evidence="5">
    <location>
        <begin position="85"/>
        <end position="88"/>
    </location>
    <ligand>
        <name>AMP</name>
        <dbReference type="ChEBI" id="CHEBI:456215"/>
    </ligand>
</feature>
<keyword evidence="1 5" id="KW-0808">Transferase</keyword>
<evidence type="ECO:0000256" key="2">
    <source>
        <dbReference type="ARBA" id="ARBA00022727"/>
    </source>
</evidence>